<dbReference type="PANTHER" id="PTHR12338">
    <property type="entry name" value="AUTOTRANSPORTER"/>
    <property type="match status" value="1"/>
</dbReference>
<feature type="domain" description="Filamentous haemagglutinin FhaB/tRNA nuclease CdiA-like TPS" evidence="5">
    <location>
        <begin position="125"/>
        <end position="236"/>
    </location>
</feature>
<evidence type="ECO:0000256" key="3">
    <source>
        <dbReference type="ARBA" id="ARBA00022729"/>
    </source>
</evidence>
<comment type="subcellular location">
    <subcellularLocation>
        <location evidence="1">Secreted</location>
    </subcellularLocation>
</comment>
<dbReference type="InterPro" id="IPR011050">
    <property type="entry name" value="Pectin_lyase_fold/virulence"/>
</dbReference>
<accession>A0A6I4TRN7</accession>
<dbReference type="InterPro" id="IPR012334">
    <property type="entry name" value="Pectin_lyas_fold"/>
</dbReference>
<evidence type="ECO:0000259" key="5">
    <source>
        <dbReference type="SMART" id="SM00912"/>
    </source>
</evidence>
<dbReference type="Proteomes" id="UP000469430">
    <property type="component" value="Unassembled WGS sequence"/>
</dbReference>
<organism evidence="6 7">
    <name type="scientific">Croceibacterium xixiisoli</name>
    <dbReference type="NCBI Taxonomy" id="1476466"/>
    <lineage>
        <taxon>Bacteria</taxon>
        <taxon>Pseudomonadati</taxon>
        <taxon>Pseudomonadota</taxon>
        <taxon>Alphaproteobacteria</taxon>
        <taxon>Sphingomonadales</taxon>
        <taxon>Erythrobacteraceae</taxon>
        <taxon>Croceibacterium</taxon>
    </lineage>
</organism>
<evidence type="ECO:0000256" key="1">
    <source>
        <dbReference type="ARBA" id="ARBA00004613"/>
    </source>
</evidence>
<sequence>MTDNRTIRTKLLIGASLSALLLTGVAQGVAQAQDRAAAGWGRGRGAGADPAAAVARAAQDQAVRQAQTNSSTQRALDALRRAAQTRTQMQDAQVQARIAAQAAMNLVPNGIGQGGLQAAPEIEIDPSLWVGANGPTQSAGEGGRTKVTVEQSESKAILTWDSFNVGRETDLSFNQQSADWVVLNRVRDADASQIHGSINAKGTVLILNQNGVLFGGTAAVNVRNLVASSASITDAAFLDRGIYSQLSGTEYLPSFTDAGGAITVEAGAQITTHAPTSATQGGGYVLLMGSQVTNAGAITTPKGQTLLSAGDDFLVRRGFGTAENPYSTTRGNEVRGLIDAGSVSGTVTNSGLIEATQGDITLAGRTIRQDGVALATTGVNQRGTIHLLNSASDTQGSVTLGANSLTTILPELEAKDTALNGQRDALIAQSNTANLNRPTTTNGGFDDRSLLADRLDQSRIEIVTGGDVLFAGGSSTSAQGGQVAVQANAGRITVADGARIDVSGVMGVALDMESNSIMVNVQGNEMRDSPVNRDSENLRSQNIWLDVRDLVLLPDGTGDYDGDRWYTGGGLLEVGGYLANMSHGIGEWAAVGGTITLAASEVVAHQGASFDISGGSLDYAAGWVNSTRVLGEDGKLYDIATAPAWVRMLAWGDAFVRNHTRWGTAYTQVWSHPLGGARSSRRWSEGYSVGRDAGQLILSAPTVILEADILAQTINGERQTLVREDGVTDGYKLGQHTVAKAGTLAIGGYTALGRTDLFDSLITIGEAPPLALALETGAALSEDLLNRITLDGDHLSAQRLGGLSIGTRGAVTITGDLVLGDGGALDITAPTFHLDGSVVARGGSVSVSNIFSTSQASIPAVELLDEGVAGITIGAGSLIDTRGQWVNALTDANIDAAAPFSGFGYLDGGSVTLRSTQDVTLDEASVVDVSSGGGLLPDGSVRGGRGGDLSLEAGILSGGYTRDGRLTLGGKIHGYGVTGGGTLLLQSGRISLGTGEGASDTTLVVSNALFSSGFGHYEIVGDQGISVADGAVIDVTMPVYRLGVDGRVLASGSDPAAALELWTPPLYLENPESGVLTQRGGASLTLRTGDTLRSLADVEDIRVSIGTGAVVSVDAGQEIALSGPGYIEMDGRLNAWGGDISITQRGILSQEAGGPADVPAHGRSLWIGENAVLDVAARAVTAVDVQGRRYGHVGKGGNIMIGGAIDHSIGSPGGGSAFVVIREGALLDASGAQAVLDLDGRPGTTVASDGGTISLGSVLGLYLHGDVRAAAGGAGAAGGTLDLSLGTTLMDRNRPVDRMVVPRELILTNVREDLDLFGTMTAREAADGLVYGHGALAVDQIEAGGFGSLGLAVMGQVSFAESMDITLGQSANIYALSLALGEAADADGRISITAPYLRLGGVPQIGTDLIGVVAVQIAGTSSRPTAASLTLNGGLIDLRDRMSFGANGTLNRTTGAFAYDRRDFADITLNSSGDIRLLAGANTNATRLVTAHNLILSSAQVYPATHAQTELVADTIRIGRSTDVVPVLPHSAFGLLWLDGRTIEQGGIVRAPLGALQIGRTGTENPAVEVDFLPGSVTSISGKGLIMPYGGTVDGIRYDYDGTPLSETLLGLSGFRAELEIAGQSIAVAEGAVIDVSGGGELTGAGFVSGRGGSIDVLKHALVDANPAFPSSVSGSSVYALVPSHSGIAPSAPEAGAGDPMIGQQITLDAGVPGLPAGTYTLMPSTFALQKGAFRVEIAPSANPRGTALPAVDLKNGSHIVTGHLGTAGTNVREALSRQVIVTPADVVRSYSLYNETSYHDFAVADAARLGMPRISLPIDVQNLSLTFAKNHTDRPALSFEGELRNTPEKGGWLGQVTLRPSSGSVEIVKAGNGPTVDFDGVTLDDAAINAMNAGRLMIGGTTVRNYGPPKLTTGATGTVQGNIVDIRSSTRDLIVRSSATLMASDIFLINGFQENVITVEQGAVLNTLGKGSAGQDARDGFIYRPLQAATFAVSNSYLTFITPDDGSNGFGPGRIDIGTCLSVCDGVTQLYSEGSIVSATNKAFNFDNAVRYGTRSLTLAMGGINIGTETSLAAAQATGVMPAGLNLSQSVLERLLQGDTSTGAPALETLVLTASGSINFYGTVTLDTIDATTGKSLLANLVMTSGGIYGHGSASDVATIRTGNFIWNGSTNPTPAIITGGAGTGSGLFNVEAERIEFGFGPDAVISTAKHDRLALGFSAVNLTASDRVTANHSGTLSVYQAQGAYAPETGFAYSGGNLTITAPLITSNAGASNAITAGGAVHLTGSGTAASISDLGGTLSVRGQTLTVDTTIALPSGRLTLAAENDLVLTDRAQIDLAGREIPFDDVKRYSWGGEVVLESRSGDILQGSGSVIDLSARNNNAGVLRATALHGSAGLIDLQGQVLGSSSGEYDAGGTMVPYQGGAVDLRAQSLGDFAALNTRLNEGEVFGGRAFQIKQGDLVVGDELKARDISVSLDGGALTVTGKVDASGLQVGSIRLYAADGLTIGGNAQLDAHGSLLRVDSYGRIINSPNRAIIELGSGNGTLTLASGARFDLRHGTGVAVGTGKGQHDGKDRGTLELNAPRLGARDIAIDAAGALTIVGARSIAVNAVRSYGDGDLLIGREPTVDDRPYHYINEGWMDQRHAESTAFIDAALANGSLMNGKLAGLNNATYRDAFHLRPTVEVASSGDLVISGDIDLSAYRYRGVNPNFVHIDGVVGSGEAGSLVLRSGGNLTLYGSVTDGFAPPPDAMPEEGGWVLLPGEQMFNTPVVVPRAGITLHPGSRFKAGDTLNYGVTLQPMVMAAGTRLPSSAALTGDVTLPANTVLSGDIFNADGSLAYAAGSRVAEATTLTAGMTLGAGFLLTGPTPLGQIEWAKNVPLPHLGSFVQNRDLDIVHLAESVTLPMGGVIPAGAWLELGAGVDKVDLRPAGGGKSYALAQMLPEGSQSWNLRLVAGADLGAADSRRVDPFAAHGNLVLADAHFGMNGKRAAGGGERLFTEEGAMNLIGDPSFAGLTESEVDARLLSEYGANFADLMGMSFSDMCAQNPTYCAGGGGGVPIFTEEGAMYWIGDPSLAGLTEAELDARLLSEYGANVQDLLGMSFADMCAQNPTHCQAGAGGGAPIFSEAGAMYWIGDPSLAGLTEVELDARLLAEYGAVFADLLGVSFADMCAMDPTHCEAGASGPITYDYTPAQAALSVLRTGTGDLELVSAGDLSVRSLFGVYTAGTSTISLADSRAAGLDMPRGTSSVTSILLGAGFEKYVDGGEESLYRAWYPDGGGNVSLTVGGDLTGDLMGRKRTSAGVGSEQFAGIEIGNWLWRQSSVQGLGAPTAWWINFGTYASTGASASSVVGFTGFGTLGGGNLAVHVAGDAGTIAKQGSMLYGEATRSQGLVLAVGATGRVIDGELIQTGGGDMDIRIGGTINPSVEARTFGVRQDLLGTIVNMRGTVRLDAQAVGGITPSANLEDLNPNHIPLIPPAATNGGGIVLAPGDATVRVSTRGDLVLGSVVDGGRGTQRNASAYDLVMPGGARFTGTGGASNWFSLWTDSTAVDIFSAGGNLRPLAAMAAMEFGGNPSGGTGVEPTDGRFLYPSIFRATAAGGSIYVDNGQGGPDTANTTLYSLMLAPGRKGQLEILAADSINAGGYTITPSGADMNSLVTPFNPGMSIYGFYEGYFHTFGPGLSALAGSASFSLFGYGYNTAGGNTPGAEGPARFYARDGDIIGLRTGEILDYPVRGLTIYEGARPVWMKAGRDIVNSGSPLGEALRLPSSIGQAGATTTSNLFVHNDATDVSMVQAGRDIRFSSFNIAGPGTLEITAGRSIVMEDVASVTSLGPIFIGDTRPGASISMMAGMANGVDWGAIRTRYLDPANLLVANPDGQMPPLEGSGKVAKVYDAELGVWLKDRYGFAGTGEKALAYFDALAPEQQRVFLREVYYTETRLAGREYNNPDSPRFGSYLRGREMIGTLFPDKDADGAEIVRTGDILMFGGSGVRTNFGGHVEMMAPGGQIVVGVQGNVPPATAGIVTQGVGDIRLFSEGSLLLGLSRILTTFGGDIFSWSEEGDINAGRGAKTTVLYTPPLRTYDAYGNVRLAPQVPSSGAGIGTLNPIAEVAPGDIDLIAPLGTIDAGEAGIRVSGNINLAALQVLNAANIQVQGEATGIPVVAAVNTGALTSASAASTAVANQAAQLAERTRPQARVDLPTIVQARFIGFGEQP</sequence>
<comment type="caution">
    <text evidence="6">The sequence shown here is derived from an EMBL/GenBank/DDBJ whole genome shotgun (WGS) entry which is preliminary data.</text>
</comment>
<name>A0A6I4TRN7_9SPHN</name>
<dbReference type="OrthoDB" id="1776524at2"/>
<evidence type="ECO:0000256" key="2">
    <source>
        <dbReference type="ARBA" id="ARBA00022525"/>
    </source>
</evidence>
<proteinExistence type="predicted"/>
<dbReference type="SUPFAM" id="SSF51126">
    <property type="entry name" value="Pectin lyase-like"/>
    <property type="match status" value="1"/>
</dbReference>
<feature type="chain" id="PRO_5026332002" evidence="4">
    <location>
        <begin position="33"/>
        <end position="4215"/>
    </location>
</feature>
<dbReference type="InterPro" id="IPR008638">
    <property type="entry name" value="FhaB/CdiA-like_TPS"/>
</dbReference>
<feature type="signal peptide" evidence="4">
    <location>
        <begin position="1"/>
        <end position="32"/>
    </location>
</feature>
<dbReference type="RefSeq" id="WP_161389304.1">
    <property type="nucleotide sequence ID" value="NZ_JBHSCP010000001.1"/>
</dbReference>
<dbReference type="GO" id="GO:0005576">
    <property type="term" value="C:extracellular region"/>
    <property type="evidence" value="ECO:0007669"/>
    <property type="project" value="UniProtKB-SubCell"/>
</dbReference>
<dbReference type="SMART" id="SM00912">
    <property type="entry name" value="Haemagg_act"/>
    <property type="match status" value="1"/>
</dbReference>
<keyword evidence="2" id="KW-0964">Secreted</keyword>
<keyword evidence="3 4" id="KW-0732">Signal</keyword>
<gene>
    <name evidence="6" type="ORF">GRI97_01065</name>
</gene>
<dbReference type="Pfam" id="PF05860">
    <property type="entry name" value="TPS"/>
    <property type="match status" value="1"/>
</dbReference>
<dbReference type="EMBL" id="WTYJ01000001">
    <property type="protein sequence ID" value="MXO97577.1"/>
    <property type="molecule type" value="Genomic_DNA"/>
</dbReference>
<dbReference type="NCBIfam" id="TIGR01901">
    <property type="entry name" value="adhes_NPXG"/>
    <property type="match status" value="1"/>
</dbReference>
<dbReference type="PANTHER" id="PTHR12338:SF8">
    <property type="entry name" value="HEME_HEMOPEXIN-BINDING PROTEIN"/>
    <property type="match status" value="1"/>
</dbReference>
<dbReference type="InterPro" id="IPR021026">
    <property type="entry name" value="Filamn_hemagglutn_DUF3739"/>
</dbReference>
<dbReference type="InterPro" id="IPR050909">
    <property type="entry name" value="Bact_Autotransporter_VF"/>
</dbReference>
<evidence type="ECO:0000313" key="6">
    <source>
        <dbReference type="EMBL" id="MXO97577.1"/>
    </source>
</evidence>
<dbReference type="Pfam" id="PF12545">
    <property type="entry name" value="DUF3739"/>
    <property type="match status" value="1"/>
</dbReference>
<dbReference type="Gene3D" id="2.160.20.10">
    <property type="entry name" value="Single-stranded right-handed beta-helix, Pectin lyase-like"/>
    <property type="match status" value="1"/>
</dbReference>
<evidence type="ECO:0000256" key="4">
    <source>
        <dbReference type="SAM" id="SignalP"/>
    </source>
</evidence>
<protein>
    <submittedName>
        <fullName evidence="6">Filamentous hemagglutinin N-terminal domain-containing protein</fullName>
    </submittedName>
</protein>
<evidence type="ECO:0000313" key="7">
    <source>
        <dbReference type="Proteomes" id="UP000469430"/>
    </source>
</evidence>
<reference evidence="6 7" key="1">
    <citation type="submission" date="2019-12" db="EMBL/GenBank/DDBJ databases">
        <title>Genomic-based taxomic classification of the family Erythrobacteraceae.</title>
        <authorList>
            <person name="Xu L."/>
        </authorList>
    </citation>
    <scope>NUCLEOTIDE SEQUENCE [LARGE SCALE GENOMIC DNA]</scope>
    <source>
        <strain evidence="6 7">S36</strain>
    </source>
</reference>
<keyword evidence="7" id="KW-1185">Reference proteome</keyword>